<comment type="catalytic activity">
    <reaction evidence="1">
        <text>thiamine + H2O = 5-(2-hydroxyethyl)-4-methylthiazole + 4-amino-5-hydroxymethyl-2-methylpyrimidine + H(+)</text>
        <dbReference type="Rhea" id="RHEA:17509"/>
        <dbReference type="ChEBI" id="CHEBI:15377"/>
        <dbReference type="ChEBI" id="CHEBI:15378"/>
        <dbReference type="ChEBI" id="CHEBI:16892"/>
        <dbReference type="ChEBI" id="CHEBI:17957"/>
        <dbReference type="ChEBI" id="CHEBI:18385"/>
        <dbReference type="EC" id="3.5.99.2"/>
    </reaction>
</comment>
<dbReference type="Gene3D" id="1.20.910.10">
    <property type="entry name" value="Heme oxygenase-like"/>
    <property type="match status" value="1"/>
</dbReference>
<evidence type="ECO:0000313" key="3">
    <source>
        <dbReference type="EMBL" id="VEJ09864.1"/>
    </source>
</evidence>
<dbReference type="InterPro" id="IPR016084">
    <property type="entry name" value="Haem_Oase-like_multi-hlx"/>
</dbReference>
<comment type="pathway">
    <text evidence="1">Cofactor biosynthesis; thiamine diphosphate biosynthesis.</text>
</comment>
<organism evidence="3 4">
    <name type="scientific">Actinobacillus delphinicola</name>
    <dbReference type="NCBI Taxonomy" id="51161"/>
    <lineage>
        <taxon>Bacteria</taxon>
        <taxon>Pseudomonadati</taxon>
        <taxon>Pseudomonadota</taxon>
        <taxon>Gammaproteobacteria</taxon>
        <taxon>Pasteurellales</taxon>
        <taxon>Pasteurellaceae</taxon>
        <taxon>Actinobacillus</taxon>
    </lineage>
</organism>
<gene>
    <name evidence="3" type="primary">tenA</name>
    <name evidence="3" type="ORF">NCTC12871_01351</name>
</gene>
<dbReference type="GO" id="GO:0005829">
    <property type="term" value="C:cytosol"/>
    <property type="evidence" value="ECO:0007669"/>
    <property type="project" value="TreeGrafter"/>
</dbReference>
<dbReference type="GO" id="GO:0050334">
    <property type="term" value="F:thiaminase activity"/>
    <property type="evidence" value="ECO:0007669"/>
    <property type="project" value="UniProtKB-EC"/>
</dbReference>
<dbReference type="Proteomes" id="UP000279799">
    <property type="component" value="Chromosome"/>
</dbReference>
<dbReference type="InterPro" id="IPR004305">
    <property type="entry name" value="Thiaminase-2/PQQC"/>
</dbReference>
<dbReference type="SUPFAM" id="SSF48613">
    <property type="entry name" value="Heme oxygenase-like"/>
    <property type="match status" value="1"/>
</dbReference>
<dbReference type="GO" id="GO:0009228">
    <property type="term" value="P:thiamine biosynthetic process"/>
    <property type="evidence" value="ECO:0007669"/>
    <property type="project" value="UniProtKB-KW"/>
</dbReference>
<dbReference type="NCBIfam" id="TIGR04306">
    <property type="entry name" value="salvage_TenA"/>
    <property type="match status" value="1"/>
</dbReference>
<keyword evidence="4" id="KW-1185">Reference proteome</keyword>
<dbReference type="OrthoDB" id="34166at2"/>
<evidence type="ECO:0000256" key="1">
    <source>
        <dbReference type="RuleBase" id="RU363093"/>
    </source>
</evidence>
<dbReference type="GO" id="GO:0009229">
    <property type="term" value="P:thiamine diphosphate biosynthetic process"/>
    <property type="evidence" value="ECO:0007669"/>
    <property type="project" value="UniProtKB-UniPathway"/>
</dbReference>
<sequence length="214" mass="25002">MNITYLIQNCPYWQDYTEHKFVRELGRGTLPLASFKHYLIQDYLFLLQFARAWGLAVYKAENVELMKYAQQGIQAILEVEQSMHLDFCESWGLSAQEIQKHPESPNNIGYTRYVLDIGMKYGLAELFVAMAPCALGYSQIAEKLAKNHTPNNPYQKWIDMYDSDTSQESVQRFMRQADQLIQHSGIQDPEHWQRIFNTATRMEIGFWQMGLDLS</sequence>
<keyword evidence="1 3" id="KW-0378">Hydrolase</keyword>
<dbReference type="AlphaFoldDB" id="A0A448TVA7"/>
<proteinExistence type="inferred from homology"/>
<dbReference type="CDD" id="cd19367">
    <property type="entry name" value="TenA_C_ScTHI20-like"/>
    <property type="match status" value="1"/>
</dbReference>
<evidence type="ECO:0000313" key="4">
    <source>
        <dbReference type="Proteomes" id="UP000279799"/>
    </source>
</evidence>
<dbReference type="UniPathway" id="UPA00060"/>
<dbReference type="RefSeq" id="WP_126600142.1">
    <property type="nucleotide sequence ID" value="NZ_LR134510.1"/>
</dbReference>
<keyword evidence="1" id="KW-0784">Thiamine biosynthesis</keyword>
<feature type="domain" description="Thiaminase-2/PQQC" evidence="2">
    <location>
        <begin position="11"/>
        <end position="212"/>
    </location>
</feature>
<name>A0A448TVA7_9PAST</name>
<dbReference type="InterPro" id="IPR027574">
    <property type="entry name" value="Thiaminase_II"/>
</dbReference>
<comment type="catalytic activity">
    <reaction evidence="1">
        <text>4-amino-5-aminomethyl-2-methylpyrimidine + H2O = 4-amino-5-hydroxymethyl-2-methylpyrimidine + NH4(+)</text>
        <dbReference type="Rhea" id="RHEA:31799"/>
        <dbReference type="ChEBI" id="CHEBI:15377"/>
        <dbReference type="ChEBI" id="CHEBI:16892"/>
        <dbReference type="ChEBI" id="CHEBI:28938"/>
        <dbReference type="ChEBI" id="CHEBI:63416"/>
        <dbReference type="EC" id="3.5.99.2"/>
    </reaction>
</comment>
<comment type="function">
    <text evidence="1">Catalyzes an amino-pyrimidine hydrolysis reaction at the C5' of the pyrimidine moiety of thiamine compounds, a reaction that is part of a thiamine salvage pathway.</text>
</comment>
<evidence type="ECO:0000259" key="2">
    <source>
        <dbReference type="Pfam" id="PF03070"/>
    </source>
</evidence>
<reference evidence="3 4" key="1">
    <citation type="submission" date="2018-12" db="EMBL/GenBank/DDBJ databases">
        <authorList>
            <consortium name="Pathogen Informatics"/>
        </authorList>
    </citation>
    <scope>NUCLEOTIDE SEQUENCE [LARGE SCALE GENOMIC DNA]</scope>
    <source>
        <strain evidence="3 4">NCTC12871</strain>
    </source>
</reference>
<dbReference type="PANTHER" id="PTHR43198">
    <property type="entry name" value="BIFUNCTIONAL TH2 PROTEIN"/>
    <property type="match status" value="1"/>
</dbReference>
<protein>
    <recommendedName>
        <fullName evidence="1">Aminopyrimidine aminohydrolase</fullName>
        <ecNumber evidence="1">3.5.99.2</ecNumber>
    </recommendedName>
</protein>
<comment type="similarity">
    <text evidence="1">Belongs to the TenA family.</text>
</comment>
<dbReference type="Pfam" id="PF03070">
    <property type="entry name" value="TENA_THI-4"/>
    <property type="match status" value="1"/>
</dbReference>
<dbReference type="EC" id="3.5.99.2" evidence="1"/>
<dbReference type="EMBL" id="LR134510">
    <property type="protein sequence ID" value="VEJ09864.1"/>
    <property type="molecule type" value="Genomic_DNA"/>
</dbReference>
<dbReference type="KEGG" id="adp:NCTC12871_01351"/>
<dbReference type="PANTHER" id="PTHR43198:SF2">
    <property type="entry name" value="SI:CH1073-67J19.1-RELATED"/>
    <property type="match status" value="1"/>
</dbReference>
<dbReference type="InterPro" id="IPR050967">
    <property type="entry name" value="Thiamine_Salvage_TenA"/>
</dbReference>
<accession>A0A448TVA7</accession>